<feature type="compositionally biased region" description="Polar residues" evidence="1">
    <location>
        <begin position="9"/>
        <end position="28"/>
    </location>
</feature>
<evidence type="ECO:0000313" key="2">
    <source>
        <dbReference type="EMBL" id="MBW0492623.1"/>
    </source>
</evidence>
<dbReference type="EMBL" id="AVOT02011681">
    <property type="protein sequence ID" value="MBW0492623.1"/>
    <property type="molecule type" value="Genomic_DNA"/>
</dbReference>
<reference evidence="2" key="1">
    <citation type="submission" date="2021-03" db="EMBL/GenBank/DDBJ databases">
        <title>Draft genome sequence of rust myrtle Austropuccinia psidii MF-1, a brazilian biotype.</title>
        <authorList>
            <person name="Quecine M.C."/>
            <person name="Pachon D.M.R."/>
            <person name="Bonatelli M.L."/>
            <person name="Correr F.H."/>
            <person name="Franceschini L.M."/>
            <person name="Leite T.F."/>
            <person name="Margarido G.R.A."/>
            <person name="Almeida C.A."/>
            <person name="Ferrarezi J.A."/>
            <person name="Labate C.A."/>
        </authorList>
    </citation>
    <scope>NUCLEOTIDE SEQUENCE</scope>
    <source>
        <strain evidence="2">MF-1</strain>
    </source>
</reference>
<dbReference type="AlphaFoldDB" id="A0A9Q3H5F0"/>
<evidence type="ECO:0000256" key="1">
    <source>
        <dbReference type="SAM" id="MobiDB-lite"/>
    </source>
</evidence>
<sequence>MPIQHSPPARQTISQDRTQAVITPTSRASLEGSPEVPQLRAPLYRRSSTIQEGRKRAKKIKLILRSSWRILRNFKGPDEDGEEEDENYVEEEVSDGPEGAPDPVAVPQGTGGPTLAQSYQPVSHSLNHSYWPLCGR</sequence>
<feature type="region of interest" description="Disordered" evidence="1">
    <location>
        <begin position="1"/>
        <end position="51"/>
    </location>
</feature>
<feature type="compositionally biased region" description="Acidic residues" evidence="1">
    <location>
        <begin position="79"/>
        <end position="95"/>
    </location>
</feature>
<organism evidence="2 3">
    <name type="scientific">Austropuccinia psidii MF-1</name>
    <dbReference type="NCBI Taxonomy" id="1389203"/>
    <lineage>
        <taxon>Eukaryota</taxon>
        <taxon>Fungi</taxon>
        <taxon>Dikarya</taxon>
        <taxon>Basidiomycota</taxon>
        <taxon>Pucciniomycotina</taxon>
        <taxon>Pucciniomycetes</taxon>
        <taxon>Pucciniales</taxon>
        <taxon>Sphaerophragmiaceae</taxon>
        <taxon>Austropuccinia</taxon>
    </lineage>
</organism>
<proteinExistence type="predicted"/>
<dbReference type="Proteomes" id="UP000765509">
    <property type="component" value="Unassembled WGS sequence"/>
</dbReference>
<evidence type="ECO:0000313" key="3">
    <source>
        <dbReference type="Proteomes" id="UP000765509"/>
    </source>
</evidence>
<name>A0A9Q3H5F0_9BASI</name>
<keyword evidence="3" id="KW-1185">Reference proteome</keyword>
<feature type="region of interest" description="Disordered" evidence="1">
    <location>
        <begin position="73"/>
        <end position="120"/>
    </location>
</feature>
<gene>
    <name evidence="2" type="ORF">O181_032338</name>
</gene>
<protein>
    <submittedName>
        <fullName evidence="2">Uncharacterized protein</fullName>
    </submittedName>
</protein>
<comment type="caution">
    <text evidence="2">The sequence shown here is derived from an EMBL/GenBank/DDBJ whole genome shotgun (WGS) entry which is preliminary data.</text>
</comment>
<accession>A0A9Q3H5F0</accession>